<feature type="transmembrane region" description="Helical" evidence="8">
    <location>
        <begin position="638"/>
        <end position="658"/>
    </location>
</feature>
<feature type="transmembrane region" description="Helical" evidence="8">
    <location>
        <begin position="695"/>
        <end position="715"/>
    </location>
</feature>
<feature type="transmembrane region" description="Helical" evidence="8">
    <location>
        <begin position="494"/>
        <end position="512"/>
    </location>
</feature>
<keyword evidence="7" id="KW-0325">Glycoprotein</keyword>
<dbReference type="Pfam" id="PF13965">
    <property type="entry name" value="SID-1_RNA_chan"/>
    <property type="match status" value="1"/>
</dbReference>
<comment type="subcellular location">
    <subcellularLocation>
        <location evidence="1">Membrane</location>
        <topology evidence="1">Multi-pass membrane protein</topology>
    </subcellularLocation>
</comment>
<organism evidence="9 10">
    <name type="scientific">Popillia japonica</name>
    <name type="common">Japanese beetle</name>
    <dbReference type="NCBI Taxonomy" id="7064"/>
    <lineage>
        <taxon>Eukaryota</taxon>
        <taxon>Metazoa</taxon>
        <taxon>Ecdysozoa</taxon>
        <taxon>Arthropoda</taxon>
        <taxon>Hexapoda</taxon>
        <taxon>Insecta</taxon>
        <taxon>Pterygota</taxon>
        <taxon>Neoptera</taxon>
        <taxon>Endopterygota</taxon>
        <taxon>Coleoptera</taxon>
        <taxon>Polyphaga</taxon>
        <taxon>Scarabaeiformia</taxon>
        <taxon>Scarabaeidae</taxon>
        <taxon>Rutelinae</taxon>
        <taxon>Popillia</taxon>
    </lineage>
</organism>
<evidence type="ECO:0000256" key="5">
    <source>
        <dbReference type="ARBA" id="ARBA00022989"/>
    </source>
</evidence>
<comment type="caution">
    <text evidence="9">The sequence shown here is derived from an EMBL/GenBank/DDBJ whole genome shotgun (WGS) entry which is preliminary data.</text>
</comment>
<evidence type="ECO:0000256" key="8">
    <source>
        <dbReference type="SAM" id="Phobius"/>
    </source>
</evidence>
<keyword evidence="10" id="KW-1185">Reference proteome</keyword>
<feature type="transmembrane region" description="Helical" evidence="8">
    <location>
        <begin position="746"/>
        <end position="765"/>
    </location>
</feature>
<reference evidence="9 10" key="1">
    <citation type="journal article" date="2024" name="BMC Genomics">
        <title>De novo assembly and annotation of Popillia japonica's genome with initial clues to its potential as an invasive pest.</title>
        <authorList>
            <person name="Cucini C."/>
            <person name="Boschi S."/>
            <person name="Funari R."/>
            <person name="Cardaioli E."/>
            <person name="Iannotti N."/>
            <person name="Marturano G."/>
            <person name="Paoli F."/>
            <person name="Bruttini M."/>
            <person name="Carapelli A."/>
            <person name="Frati F."/>
            <person name="Nardi F."/>
        </authorList>
    </citation>
    <scope>NUCLEOTIDE SEQUENCE [LARGE SCALE GENOMIC DNA]</scope>
    <source>
        <strain evidence="9">DMR45628</strain>
    </source>
</reference>
<feature type="transmembrane region" description="Helical" evidence="8">
    <location>
        <begin position="456"/>
        <end position="473"/>
    </location>
</feature>
<dbReference type="InterPro" id="IPR025958">
    <property type="entry name" value="SID1_TM_fam"/>
</dbReference>
<dbReference type="GO" id="GO:0005764">
    <property type="term" value="C:lysosome"/>
    <property type="evidence" value="ECO:0007669"/>
    <property type="project" value="TreeGrafter"/>
</dbReference>
<evidence type="ECO:0000256" key="7">
    <source>
        <dbReference type="ARBA" id="ARBA00023180"/>
    </source>
</evidence>
<evidence type="ECO:0000313" key="9">
    <source>
        <dbReference type="EMBL" id="KAK9754243.1"/>
    </source>
</evidence>
<evidence type="ECO:0000256" key="1">
    <source>
        <dbReference type="ARBA" id="ARBA00004141"/>
    </source>
</evidence>
<dbReference type="GO" id="GO:0003725">
    <property type="term" value="F:double-stranded RNA binding"/>
    <property type="evidence" value="ECO:0007669"/>
    <property type="project" value="TreeGrafter"/>
</dbReference>
<feature type="transmembrane region" description="Helical" evidence="8">
    <location>
        <begin position="555"/>
        <end position="573"/>
    </location>
</feature>
<keyword evidence="4" id="KW-0732">Signal</keyword>
<dbReference type="EMBL" id="JASPKY010000009">
    <property type="protein sequence ID" value="KAK9754243.1"/>
    <property type="molecule type" value="Genomic_DNA"/>
</dbReference>
<dbReference type="PANTHER" id="PTHR12185">
    <property type="entry name" value="SID1 TRANSMEMBRANE FAMILY MEMEBER"/>
    <property type="match status" value="1"/>
</dbReference>
<proteinExistence type="inferred from homology"/>
<dbReference type="AlphaFoldDB" id="A0AAW1N4X5"/>
<evidence type="ECO:0000256" key="4">
    <source>
        <dbReference type="ARBA" id="ARBA00022729"/>
    </source>
</evidence>
<gene>
    <name evidence="9" type="ORF">QE152_g1639</name>
</gene>
<name>A0AAW1N4X5_POPJA</name>
<comment type="similarity">
    <text evidence="2">Belongs to the SID1 family.</text>
</comment>
<feature type="transmembrane region" description="Helical" evidence="8">
    <location>
        <begin position="330"/>
        <end position="354"/>
    </location>
</feature>
<keyword evidence="5 8" id="KW-1133">Transmembrane helix</keyword>
<sequence length="780" mass="90006">MEKKIHFILIIASITLVQDSKCLLQTRIIPGELHETITLNINKSLEYIIDYYNENQLMESFNPLRIHVESNNSQNSAPIIVVVRQKQAVLSWKLPLIVNSGSEKQQQEYMKTEQTLCYDGSKERINYTQLYYAASTNKSVPVSSQPPYVTISTLSDVNVTASVSLDVEESFYILPNVYHEVTVSPSTPRFYYYGFPQNLSEGHNYDMVTVRLHSDSDVCMTVSIQNYSCPILDLNDDVTFKGSWQTVSREGGLTISRDNFGNGFFIVFVVKGDDYDCTGKEVSILDRTKKIKFAVFPTISYDGYSVAVLVTLDGVMFHELWIMSRIRHRLYLLLLVILKFVRWVILKITIPWILAGNPEVCSLGDSEDYDTLDEAESQHEIILTRANLYVSDLSRRTHLLITYHLLTVALFYFLPVIQLVITYQKVLHDTGNQDLCFYNFYCAHPFGFFSDFNHIFSNIGYITLGLLFLFITHRREQWHRDTTFDRNYGLPHHYGLFYAIGFALVMEGVLSGRSYHICPNHSNFQFDTSFMYITAVLCMVKIYHARHPDVNASAYSTFGVLAVAILLGMIGILEANLAFWIFFTILHILGCFYLTIKIYYLGCCSLDRGSFQRVFQSINRDYRAGVLNVIRPMHKSRMVLLLIGNLLNWMLATLGIVYRLDFALYLLALFMLNTVYYFIFYIIMKLLHKETITPLTLIFLVISLTCAATSMYCFLHKSIAWSQTSAQSRTYNQDCVLMDFYDFHDIWHFLSAIGMFFMFMVLLTLDDDLSHTPRTEIPVF</sequence>
<dbReference type="Proteomes" id="UP001458880">
    <property type="component" value="Unassembled WGS sequence"/>
</dbReference>
<dbReference type="PANTHER" id="PTHR12185:SF14">
    <property type="entry name" value="CHOLESTEROL UPTAKE PROTEIN 1"/>
    <property type="match status" value="1"/>
</dbReference>
<feature type="transmembrane region" description="Helical" evidence="8">
    <location>
        <begin position="664"/>
        <end position="683"/>
    </location>
</feature>
<evidence type="ECO:0000313" key="10">
    <source>
        <dbReference type="Proteomes" id="UP001458880"/>
    </source>
</evidence>
<accession>A0AAW1N4X5</accession>
<dbReference type="GO" id="GO:0005886">
    <property type="term" value="C:plasma membrane"/>
    <property type="evidence" value="ECO:0007669"/>
    <property type="project" value="TreeGrafter"/>
</dbReference>
<feature type="transmembrane region" description="Helical" evidence="8">
    <location>
        <begin position="401"/>
        <end position="423"/>
    </location>
</feature>
<keyword evidence="3 8" id="KW-0812">Transmembrane</keyword>
<evidence type="ECO:0000256" key="2">
    <source>
        <dbReference type="ARBA" id="ARBA00006618"/>
    </source>
</evidence>
<evidence type="ECO:0000256" key="3">
    <source>
        <dbReference type="ARBA" id="ARBA00022692"/>
    </source>
</evidence>
<feature type="transmembrane region" description="Helical" evidence="8">
    <location>
        <begin position="524"/>
        <end position="543"/>
    </location>
</feature>
<keyword evidence="6 8" id="KW-0472">Membrane</keyword>
<protein>
    <submittedName>
        <fullName evidence="9">DsRNA-gated channel SID-1</fullName>
    </submittedName>
</protein>
<dbReference type="GO" id="GO:0051033">
    <property type="term" value="F:RNA transmembrane transporter activity"/>
    <property type="evidence" value="ECO:0007669"/>
    <property type="project" value="TreeGrafter"/>
</dbReference>
<feature type="transmembrane region" description="Helical" evidence="8">
    <location>
        <begin position="579"/>
        <end position="600"/>
    </location>
</feature>
<evidence type="ECO:0000256" key="6">
    <source>
        <dbReference type="ARBA" id="ARBA00023136"/>
    </source>
</evidence>